<feature type="domain" description="HTH luxR-type" evidence="6">
    <location>
        <begin position="147"/>
        <end position="212"/>
    </location>
</feature>
<dbReference type="SMART" id="SM00421">
    <property type="entry name" value="HTH_LUXR"/>
    <property type="match status" value="1"/>
</dbReference>
<dbReference type="CDD" id="cd06170">
    <property type="entry name" value="LuxR_C_like"/>
    <property type="match status" value="1"/>
</dbReference>
<name>A0ABV7JAC1_9GAMM</name>
<dbReference type="InterPro" id="IPR016032">
    <property type="entry name" value="Sig_transdc_resp-reg_C-effctor"/>
</dbReference>
<gene>
    <name evidence="8" type="ORF">ACFODZ_11700</name>
</gene>
<keyword evidence="3" id="KW-0238">DNA-binding</keyword>
<dbReference type="PROSITE" id="PS50043">
    <property type="entry name" value="HTH_LUXR_2"/>
    <property type="match status" value="1"/>
</dbReference>
<accession>A0ABV7JAC1</accession>
<dbReference type="RefSeq" id="WP_077411863.1">
    <property type="nucleotide sequence ID" value="NZ_JBHRTS010000006.1"/>
</dbReference>
<dbReference type="SUPFAM" id="SSF46894">
    <property type="entry name" value="C-terminal effector domain of the bipartite response regulators"/>
    <property type="match status" value="1"/>
</dbReference>
<feature type="modified residue" description="4-aspartylphosphate" evidence="5">
    <location>
        <position position="59"/>
    </location>
</feature>
<sequence length="219" mass="24083">MKQQQTQVLLLEDLPHVSEWVSQAIEVAFSEGLNITLATTLAEGLLAVKEQSFSMALIDIGLPDGSGLDVLKQLIQHQPQCLNIMSTIFDDDQHVFQALRLGAKGYILKDQSKADMAKMLQGISLGHYPISPAIANKLLHFFQPQEQPQPEPPLTHRENEVLTLLAKGITVPKVAELLGIKASTCYGYVKDIYRKLNINSRAEATLAATRMGLISPQAD</sequence>
<evidence type="ECO:0000313" key="9">
    <source>
        <dbReference type="Proteomes" id="UP001595533"/>
    </source>
</evidence>
<evidence type="ECO:0000259" key="7">
    <source>
        <dbReference type="PROSITE" id="PS50110"/>
    </source>
</evidence>
<feature type="domain" description="Response regulatory" evidence="7">
    <location>
        <begin position="7"/>
        <end position="124"/>
    </location>
</feature>
<reference evidence="9" key="1">
    <citation type="journal article" date="2019" name="Int. J. Syst. Evol. Microbiol.">
        <title>The Global Catalogue of Microorganisms (GCM) 10K type strain sequencing project: providing services to taxonomists for standard genome sequencing and annotation.</title>
        <authorList>
            <consortium name="The Broad Institute Genomics Platform"/>
            <consortium name="The Broad Institute Genome Sequencing Center for Infectious Disease"/>
            <person name="Wu L."/>
            <person name="Ma J."/>
        </authorList>
    </citation>
    <scope>NUCLEOTIDE SEQUENCE [LARGE SCALE GENOMIC DNA]</scope>
    <source>
        <strain evidence="9">KCTC 42953</strain>
    </source>
</reference>
<evidence type="ECO:0000256" key="5">
    <source>
        <dbReference type="PROSITE-ProRule" id="PRU00169"/>
    </source>
</evidence>
<dbReference type="CDD" id="cd17535">
    <property type="entry name" value="REC_NarL-like"/>
    <property type="match status" value="1"/>
</dbReference>
<dbReference type="PROSITE" id="PS50110">
    <property type="entry name" value="RESPONSE_REGULATORY"/>
    <property type="match status" value="1"/>
</dbReference>
<keyword evidence="2" id="KW-0805">Transcription regulation</keyword>
<evidence type="ECO:0000259" key="6">
    <source>
        <dbReference type="PROSITE" id="PS50043"/>
    </source>
</evidence>
<dbReference type="Pfam" id="PF00072">
    <property type="entry name" value="Response_reg"/>
    <property type="match status" value="1"/>
</dbReference>
<keyword evidence="4" id="KW-0804">Transcription</keyword>
<evidence type="ECO:0000256" key="3">
    <source>
        <dbReference type="ARBA" id="ARBA00023125"/>
    </source>
</evidence>
<proteinExistence type="predicted"/>
<dbReference type="Pfam" id="PF00196">
    <property type="entry name" value="GerE"/>
    <property type="match status" value="1"/>
</dbReference>
<dbReference type="PRINTS" id="PR00038">
    <property type="entry name" value="HTHLUXR"/>
</dbReference>
<protein>
    <submittedName>
        <fullName evidence="8">Response regulator</fullName>
    </submittedName>
</protein>
<dbReference type="SMART" id="SM00448">
    <property type="entry name" value="REC"/>
    <property type="match status" value="1"/>
</dbReference>
<dbReference type="PANTHER" id="PTHR43214">
    <property type="entry name" value="TWO-COMPONENT RESPONSE REGULATOR"/>
    <property type="match status" value="1"/>
</dbReference>
<dbReference type="InterPro" id="IPR001789">
    <property type="entry name" value="Sig_transdc_resp-reg_receiver"/>
</dbReference>
<organism evidence="8 9">
    <name type="scientific">Marinicella sediminis</name>
    <dbReference type="NCBI Taxonomy" id="1792834"/>
    <lineage>
        <taxon>Bacteria</taxon>
        <taxon>Pseudomonadati</taxon>
        <taxon>Pseudomonadota</taxon>
        <taxon>Gammaproteobacteria</taxon>
        <taxon>Lysobacterales</taxon>
        <taxon>Marinicellaceae</taxon>
        <taxon>Marinicella</taxon>
    </lineage>
</organism>
<evidence type="ECO:0000256" key="2">
    <source>
        <dbReference type="ARBA" id="ARBA00023015"/>
    </source>
</evidence>
<evidence type="ECO:0000313" key="8">
    <source>
        <dbReference type="EMBL" id="MFC3194904.1"/>
    </source>
</evidence>
<evidence type="ECO:0000256" key="1">
    <source>
        <dbReference type="ARBA" id="ARBA00022553"/>
    </source>
</evidence>
<dbReference type="InterPro" id="IPR011006">
    <property type="entry name" value="CheY-like_superfamily"/>
</dbReference>
<dbReference type="InterPro" id="IPR000792">
    <property type="entry name" value="Tscrpt_reg_LuxR_C"/>
</dbReference>
<comment type="caution">
    <text evidence="8">The sequence shown here is derived from an EMBL/GenBank/DDBJ whole genome shotgun (WGS) entry which is preliminary data.</text>
</comment>
<keyword evidence="9" id="KW-1185">Reference proteome</keyword>
<dbReference type="InterPro" id="IPR058245">
    <property type="entry name" value="NreC/VraR/RcsB-like_REC"/>
</dbReference>
<dbReference type="InterPro" id="IPR039420">
    <property type="entry name" value="WalR-like"/>
</dbReference>
<dbReference type="Gene3D" id="3.40.50.2300">
    <property type="match status" value="1"/>
</dbReference>
<dbReference type="Proteomes" id="UP001595533">
    <property type="component" value="Unassembled WGS sequence"/>
</dbReference>
<keyword evidence="1 5" id="KW-0597">Phosphoprotein</keyword>
<evidence type="ECO:0000256" key="4">
    <source>
        <dbReference type="ARBA" id="ARBA00023163"/>
    </source>
</evidence>
<dbReference type="PANTHER" id="PTHR43214:SF41">
    <property type="entry name" value="NITRATE_NITRITE RESPONSE REGULATOR PROTEIN NARP"/>
    <property type="match status" value="1"/>
</dbReference>
<dbReference type="SUPFAM" id="SSF52172">
    <property type="entry name" value="CheY-like"/>
    <property type="match status" value="1"/>
</dbReference>
<dbReference type="EMBL" id="JBHRTS010000006">
    <property type="protein sequence ID" value="MFC3194904.1"/>
    <property type="molecule type" value="Genomic_DNA"/>
</dbReference>